<sequence length="121" mass="13745">MPELVTIIGASEKENRYAHKAMTALLKHGHDVRLVNPYKETIDGHKCFNTVTDIKEKINTVTLYVNPQRFKDHIEEVIQVKPERVIMNPGTENPDMEKTLEEAGIKVDRACTLVLLSTGQF</sequence>
<feature type="domain" description="CoA-binding" evidence="1">
    <location>
        <begin position="4"/>
        <end position="91"/>
    </location>
</feature>
<dbReference type="InterPro" id="IPR003781">
    <property type="entry name" value="CoA-bd"/>
</dbReference>
<dbReference type="InterPro" id="IPR036291">
    <property type="entry name" value="NAD(P)-bd_dom_sf"/>
</dbReference>
<dbReference type="SMART" id="SM00881">
    <property type="entry name" value="CoA_binding"/>
    <property type="match status" value="1"/>
</dbReference>
<dbReference type="Gene3D" id="3.40.50.720">
    <property type="entry name" value="NAD(P)-binding Rossmann-like Domain"/>
    <property type="match status" value="1"/>
</dbReference>
<gene>
    <name evidence="2" type="ORF">MNBD_GAMMA05-2524</name>
</gene>
<dbReference type="EMBL" id="UOFE01000048">
    <property type="protein sequence ID" value="VAW55505.1"/>
    <property type="molecule type" value="Genomic_DNA"/>
</dbReference>
<dbReference type="SUPFAM" id="SSF51735">
    <property type="entry name" value="NAD(P)-binding Rossmann-fold domains"/>
    <property type="match status" value="1"/>
</dbReference>
<dbReference type="AlphaFoldDB" id="A0A3B0WI42"/>
<organism evidence="2">
    <name type="scientific">hydrothermal vent metagenome</name>
    <dbReference type="NCBI Taxonomy" id="652676"/>
    <lineage>
        <taxon>unclassified sequences</taxon>
        <taxon>metagenomes</taxon>
        <taxon>ecological metagenomes</taxon>
    </lineage>
</organism>
<dbReference type="Pfam" id="PF13380">
    <property type="entry name" value="CoA_binding_2"/>
    <property type="match status" value="1"/>
</dbReference>
<dbReference type="PANTHER" id="PTHR33303">
    <property type="entry name" value="CYTOPLASMIC PROTEIN-RELATED"/>
    <property type="match status" value="1"/>
</dbReference>
<protein>
    <recommendedName>
        <fullName evidence="1">CoA-binding domain-containing protein</fullName>
    </recommendedName>
</protein>
<reference evidence="2" key="1">
    <citation type="submission" date="2018-06" db="EMBL/GenBank/DDBJ databases">
        <authorList>
            <person name="Zhirakovskaya E."/>
        </authorList>
    </citation>
    <scope>NUCLEOTIDE SEQUENCE</scope>
</reference>
<dbReference type="PANTHER" id="PTHR33303:SF2">
    <property type="entry name" value="COA-BINDING DOMAIN-CONTAINING PROTEIN"/>
    <property type="match status" value="1"/>
</dbReference>
<accession>A0A3B0WI42</accession>
<evidence type="ECO:0000259" key="1">
    <source>
        <dbReference type="SMART" id="SM00881"/>
    </source>
</evidence>
<evidence type="ECO:0000313" key="2">
    <source>
        <dbReference type="EMBL" id="VAW55505.1"/>
    </source>
</evidence>
<proteinExistence type="predicted"/>
<name>A0A3B0WI42_9ZZZZ</name>